<dbReference type="InterPro" id="IPR036291">
    <property type="entry name" value="NAD(P)-bd_dom_sf"/>
</dbReference>
<comment type="similarity">
    <text evidence="1">Belongs to the ornithine cyclodeaminase/mu-crystallin family.</text>
</comment>
<accession>A0A1H9K441</accession>
<keyword evidence="3" id="KW-1185">Reference proteome</keyword>
<reference evidence="2 3" key="1">
    <citation type="submission" date="2016-10" db="EMBL/GenBank/DDBJ databases">
        <authorList>
            <person name="de Groot N.N."/>
        </authorList>
    </citation>
    <scope>NUCLEOTIDE SEQUENCE [LARGE SCALE GENOMIC DNA]</scope>
    <source>
        <strain evidence="2 3">A52C2</strain>
    </source>
</reference>
<dbReference type="OrthoDB" id="9785971at2"/>
<dbReference type="GO" id="GO:0042562">
    <property type="term" value="F:hormone binding"/>
    <property type="evidence" value="ECO:0007669"/>
    <property type="project" value="TreeGrafter"/>
</dbReference>
<dbReference type="NCBIfam" id="NF005603">
    <property type="entry name" value="PRK07340.1"/>
    <property type="match status" value="1"/>
</dbReference>
<dbReference type="AlphaFoldDB" id="A0A1H9K441"/>
<dbReference type="SUPFAM" id="SSF51735">
    <property type="entry name" value="NAD(P)-binding Rossmann-fold domains"/>
    <property type="match status" value="1"/>
</dbReference>
<dbReference type="InterPro" id="IPR023401">
    <property type="entry name" value="ODC_N"/>
</dbReference>
<dbReference type="RefSeq" id="WP_092497144.1">
    <property type="nucleotide sequence ID" value="NZ_FOFG01000009.1"/>
</dbReference>
<dbReference type="Proteomes" id="UP000199647">
    <property type="component" value="Unassembled WGS sequence"/>
</dbReference>
<gene>
    <name evidence="2" type="ORF">SAMN05216548_10974</name>
</gene>
<dbReference type="Gene3D" id="3.40.50.720">
    <property type="entry name" value="NAD(P)-binding Rossmann-like Domain"/>
    <property type="match status" value="1"/>
</dbReference>
<dbReference type="Gene3D" id="3.30.1780.10">
    <property type="entry name" value="ornithine cyclodeaminase, domain 1"/>
    <property type="match status" value="1"/>
</dbReference>
<dbReference type="Pfam" id="PF02423">
    <property type="entry name" value="OCD_Mu_crystall"/>
    <property type="match status" value="1"/>
</dbReference>
<sequence>MDIHDAAATARLLDYPSLIETLATVVEEYGRGEIVSPERLVVPTGDRRGLLLSMPCDARDIVAHKLLTIYSGNPASGLPAIQGQVTAFDAANGTPLFCLDGPTVTARRTAAITLLGIRHLAPSAPRSVLLIGTGAQALGHVEALLAIYPEVSIRVRGRSAASARVFCERAGGRHGQVVPDSTAAGPVDVVIAVTSSKIPVYDEEADAARLVVGVGAYRLDMIEIGARLIRGSQVYVDDPIGAPVEAGDIAAAGTDWSTVRPLASALSGQSDFARPIFFKSVGCAAWDLAACRAARTALTRL</sequence>
<evidence type="ECO:0000256" key="1">
    <source>
        <dbReference type="ARBA" id="ARBA00008903"/>
    </source>
</evidence>
<proteinExistence type="inferred from homology"/>
<dbReference type="EMBL" id="FOFG01000009">
    <property type="protein sequence ID" value="SEQ93914.1"/>
    <property type="molecule type" value="Genomic_DNA"/>
</dbReference>
<evidence type="ECO:0000313" key="2">
    <source>
        <dbReference type="EMBL" id="SEQ93914.1"/>
    </source>
</evidence>
<dbReference type="PANTHER" id="PTHR13812">
    <property type="entry name" value="KETIMINE REDUCTASE MU-CRYSTALLIN"/>
    <property type="match status" value="1"/>
</dbReference>
<organism evidence="2 3">
    <name type="scientific">Faunimonas pinastri</name>
    <dbReference type="NCBI Taxonomy" id="1855383"/>
    <lineage>
        <taxon>Bacteria</taxon>
        <taxon>Pseudomonadati</taxon>
        <taxon>Pseudomonadota</taxon>
        <taxon>Alphaproteobacteria</taxon>
        <taxon>Hyphomicrobiales</taxon>
        <taxon>Afifellaceae</taxon>
        <taxon>Faunimonas</taxon>
    </lineage>
</organism>
<name>A0A1H9K441_9HYPH</name>
<dbReference type="PIRSF" id="PIRSF001439">
    <property type="entry name" value="CryM"/>
    <property type="match status" value="1"/>
</dbReference>
<dbReference type="PANTHER" id="PTHR13812:SF19">
    <property type="entry name" value="KETIMINE REDUCTASE MU-CRYSTALLIN"/>
    <property type="match status" value="1"/>
</dbReference>
<dbReference type="GO" id="GO:0005737">
    <property type="term" value="C:cytoplasm"/>
    <property type="evidence" value="ECO:0007669"/>
    <property type="project" value="TreeGrafter"/>
</dbReference>
<dbReference type="STRING" id="1855383.SAMN05216548_10974"/>
<evidence type="ECO:0000313" key="3">
    <source>
        <dbReference type="Proteomes" id="UP000199647"/>
    </source>
</evidence>
<dbReference type="InterPro" id="IPR003462">
    <property type="entry name" value="ODC_Mu_crystall"/>
</dbReference>
<protein>
    <submittedName>
        <fullName evidence="2">Ornithine cyclodeaminase</fullName>
    </submittedName>
</protein>